<reference key="1">
    <citation type="journal article" date="2019" name="Genes (Basel)">
        <title>A High-Quality De novo Genome Assembly from a Single Mosquito Using PacBio Sequencing.</title>
        <authorList>
            <person name="Kingan S.B."/>
            <person name="Heaton H."/>
            <person name="Cudini J."/>
            <person name="Lambert C.C."/>
            <person name="Baybayan P."/>
            <person name="Galvin B.D."/>
            <person name="Durbin R."/>
            <person name="Korlach J."/>
            <person name="Lawniczak M.K.N."/>
        </authorList>
    </citation>
    <scope>NUCLEOTIDE SEQUENCE [LARGE SCALE GENOMIC DNA]</scope>
    <source>
        <strain>Mali-NIH</strain>
    </source>
</reference>
<dbReference type="PROSITE" id="PS51155">
    <property type="entry name" value="CHIT_BIND_RR_2"/>
    <property type="match status" value="1"/>
</dbReference>
<dbReference type="InterPro" id="IPR051217">
    <property type="entry name" value="Insect_Cuticle_Struc_Prot"/>
</dbReference>
<keyword evidence="4" id="KW-1185">Reference proteome</keyword>
<dbReference type="GO" id="GO:0005615">
    <property type="term" value="C:extracellular space"/>
    <property type="evidence" value="ECO:0007669"/>
    <property type="project" value="TreeGrafter"/>
</dbReference>
<dbReference type="InterPro" id="IPR000618">
    <property type="entry name" value="Insect_cuticle"/>
</dbReference>
<organism evidence="3 4">
    <name type="scientific">Anopheles coluzzii</name>
    <name type="common">African malaria mosquito</name>
    <dbReference type="NCBI Taxonomy" id="1518534"/>
    <lineage>
        <taxon>Eukaryota</taxon>
        <taxon>Metazoa</taxon>
        <taxon>Ecdysozoa</taxon>
        <taxon>Arthropoda</taxon>
        <taxon>Hexapoda</taxon>
        <taxon>Insecta</taxon>
        <taxon>Pterygota</taxon>
        <taxon>Neoptera</taxon>
        <taxon>Endopterygota</taxon>
        <taxon>Diptera</taxon>
        <taxon>Nematocera</taxon>
        <taxon>Culicoidea</taxon>
        <taxon>Culicidae</taxon>
        <taxon>Anophelinae</taxon>
        <taxon>Anopheles</taxon>
    </lineage>
</organism>
<dbReference type="AlphaFoldDB" id="A0A6E8W8K5"/>
<protein>
    <submittedName>
        <fullName evidence="3">Uncharacterized protein</fullName>
    </submittedName>
</protein>
<evidence type="ECO:0000256" key="2">
    <source>
        <dbReference type="PROSITE-ProRule" id="PRU00497"/>
    </source>
</evidence>
<dbReference type="GO" id="GO:0031012">
    <property type="term" value="C:extracellular matrix"/>
    <property type="evidence" value="ECO:0007669"/>
    <property type="project" value="TreeGrafter"/>
</dbReference>
<evidence type="ECO:0000256" key="1">
    <source>
        <dbReference type="ARBA" id="ARBA00022460"/>
    </source>
</evidence>
<keyword evidence="1 2" id="KW-0193">Cuticle</keyword>
<dbReference type="GO" id="GO:0042302">
    <property type="term" value="F:structural constituent of cuticle"/>
    <property type="evidence" value="ECO:0007669"/>
    <property type="project" value="UniProtKB-UniRule"/>
</dbReference>
<dbReference type="VEuPathDB" id="VectorBase:ACON013367"/>
<sequence length="151" mass="17496">MILGSTRKSQIILRCFIMIGLNCSTIHAINLSSERKADDLSYGFGYAVNNYETNDIKSHEERRLGDAVVGTYSLLDPDGYNRTVVYKVDGAKGFQAKVFRLPVKGLLNNISENIPNQNRTRDWERRRRRLFRFYNFRKNNGIFKGFFSSKN</sequence>
<evidence type="ECO:0000313" key="4">
    <source>
        <dbReference type="Proteomes" id="UP001105220"/>
    </source>
</evidence>
<dbReference type="PANTHER" id="PTHR12236">
    <property type="entry name" value="STRUCTURAL CONTITUENT OF CUTICLE"/>
    <property type="match status" value="1"/>
</dbReference>
<name>A0A6E8W8K5_ANOCL</name>
<proteinExistence type="predicted"/>
<dbReference type="Pfam" id="PF00379">
    <property type="entry name" value="Chitin_bind_4"/>
    <property type="match status" value="1"/>
</dbReference>
<accession>A0A6E8W8K5</accession>
<evidence type="ECO:0000313" key="3">
    <source>
        <dbReference type="EnsemblMetazoa" id="ACON013367-PA"/>
    </source>
</evidence>
<dbReference type="EnsemblMetazoa" id="ACON013367-RA">
    <property type="protein sequence ID" value="ACON013367-PA"/>
    <property type="gene ID" value="ACON013367"/>
</dbReference>
<reference evidence="3" key="2">
    <citation type="submission" date="2020-05" db="UniProtKB">
        <authorList>
            <consortium name="EnsemblMetazoa"/>
        </authorList>
    </citation>
    <scope>IDENTIFICATION</scope>
    <source>
        <strain evidence="3">Ngousso</strain>
    </source>
</reference>
<dbReference type="Proteomes" id="UP001105220">
    <property type="component" value="Unplaced"/>
</dbReference>
<dbReference type="PANTHER" id="PTHR12236:SF86">
    <property type="entry name" value="CCP84AC-RELATED"/>
    <property type="match status" value="1"/>
</dbReference>